<dbReference type="InterPro" id="IPR007712">
    <property type="entry name" value="RelE/ParE_toxin"/>
</dbReference>
<dbReference type="STRING" id="1907941.BKE30_01275"/>
<evidence type="ECO:0000256" key="2">
    <source>
        <dbReference type="ARBA" id="ARBA00022649"/>
    </source>
</evidence>
<reference evidence="3 4" key="1">
    <citation type="submission" date="2016-10" db="EMBL/GenBank/DDBJ databases">
        <title>Draft Genome sequence of Alkanindiges sp. strain H1.</title>
        <authorList>
            <person name="Subhash Y."/>
            <person name="Lee S."/>
        </authorList>
    </citation>
    <scope>NUCLEOTIDE SEQUENCE [LARGE SCALE GENOMIC DNA]</scope>
    <source>
        <strain evidence="3 4">H1</strain>
    </source>
</reference>
<gene>
    <name evidence="3" type="ORF">BKE30_01275</name>
</gene>
<organism evidence="3 4">
    <name type="scientific">Alkanindiges hydrocarboniclasticus</name>
    <dbReference type="NCBI Taxonomy" id="1907941"/>
    <lineage>
        <taxon>Bacteria</taxon>
        <taxon>Pseudomonadati</taxon>
        <taxon>Pseudomonadota</taxon>
        <taxon>Gammaproteobacteria</taxon>
        <taxon>Moraxellales</taxon>
        <taxon>Moraxellaceae</taxon>
        <taxon>Alkanindiges</taxon>
    </lineage>
</organism>
<evidence type="ECO:0000256" key="1">
    <source>
        <dbReference type="ARBA" id="ARBA00006226"/>
    </source>
</evidence>
<keyword evidence="2" id="KW-1277">Toxin-antitoxin system</keyword>
<dbReference type="Pfam" id="PF05016">
    <property type="entry name" value="ParE_toxin"/>
    <property type="match status" value="1"/>
</dbReference>
<proteinExistence type="inferred from homology"/>
<sequence length="91" mass="10624">MVWQIEFTEASLKQLKKIDRTVAKRIVEFMKTRIAAQQDPRISGKALQGKSLGIYWRYRVGDYRIICDIQDQKLIVLVVEVGHRKDVYSGQ</sequence>
<dbReference type="OrthoDB" id="5570653at2"/>
<dbReference type="SUPFAM" id="SSF143011">
    <property type="entry name" value="RelE-like"/>
    <property type="match status" value="1"/>
</dbReference>
<dbReference type="NCBIfam" id="TIGR02385">
    <property type="entry name" value="RelE_StbE"/>
    <property type="match status" value="1"/>
</dbReference>
<comment type="similarity">
    <text evidence="1">Belongs to the RelE toxin family.</text>
</comment>
<dbReference type="RefSeq" id="WP_076876847.1">
    <property type="nucleotide sequence ID" value="NZ_MLCN01000003.1"/>
</dbReference>
<dbReference type="InterPro" id="IPR035093">
    <property type="entry name" value="RelE/ParE_toxin_dom_sf"/>
</dbReference>
<dbReference type="PANTHER" id="PTHR35601">
    <property type="entry name" value="TOXIN RELE"/>
    <property type="match status" value="1"/>
</dbReference>
<dbReference type="Gene3D" id="3.30.2310.20">
    <property type="entry name" value="RelE-like"/>
    <property type="match status" value="1"/>
</dbReference>
<dbReference type="Proteomes" id="UP000192132">
    <property type="component" value="Unassembled WGS sequence"/>
</dbReference>
<evidence type="ECO:0000313" key="3">
    <source>
        <dbReference type="EMBL" id="ONG42159.1"/>
    </source>
</evidence>
<dbReference type="PANTHER" id="PTHR35601:SF1">
    <property type="entry name" value="TOXIN RELE"/>
    <property type="match status" value="1"/>
</dbReference>
<evidence type="ECO:0000313" key="4">
    <source>
        <dbReference type="Proteomes" id="UP000192132"/>
    </source>
</evidence>
<dbReference type="AlphaFoldDB" id="A0A1S8CY79"/>
<dbReference type="EMBL" id="MLCN01000003">
    <property type="protein sequence ID" value="ONG42159.1"/>
    <property type="molecule type" value="Genomic_DNA"/>
</dbReference>
<comment type="caution">
    <text evidence="3">The sequence shown here is derived from an EMBL/GenBank/DDBJ whole genome shotgun (WGS) entry which is preliminary data.</text>
</comment>
<keyword evidence="4" id="KW-1185">Reference proteome</keyword>
<protein>
    <submittedName>
        <fullName evidence="3">Addiction module toxin RelE</fullName>
    </submittedName>
</protein>
<name>A0A1S8CY79_9GAMM</name>
<accession>A0A1S8CY79</accession>